<name>A0A0B0PFM5_GOSAR</name>
<evidence type="ECO:0000313" key="1">
    <source>
        <dbReference type="EMBL" id="KHG23745.1"/>
    </source>
</evidence>
<proteinExistence type="predicted"/>
<dbReference type="EMBL" id="KN426165">
    <property type="protein sequence ID" value="KHG23745.1"/>
    <property type="molecule type" value="Genomic_DNA"/>
</dbReference>
<gene>
    <name evidence="1" type="ORF">F383_04879</name>
</gene>
<accession>A0A0B0PFM5</accession>
<evidence type="ECO:0000313" key="2">
    <source>
        <dbReference type="Proteomes" id="UP000032142"/>
    </source>
</evidence>
<protein>
    <submittedName>
        <fullName evidence="1">Uncharacterized protein</fullName>
    </submittedName>
</protein>
<dbReference type="Proteomes" id="UP000032142">
    <property type="component" value="Unassembled WGS sequence"/>
</dbReference>
<organism evidence="1 2">
    <name type="scientific">Gossypium arboreum</name>
    <name type="common">Tree cotton</name>
    <name type="synonym">Gossypium nanking</name>
    <dbReference type="NCBI Taxonomy" id="29729"/>
    <lineage>
        <taxon>Eukaryota</taxon>
        <taxon>Viridiplantae</taxon>
        <taxon>Streptophyta</taxon>
        <taxon>Embryophyta</taxon>
        <taxon>Tracheophyta</taxon>
        <taxon>Spermatophyta</taxon>
        <taxon>Magnoliopsida</taxon>
        <taxon>eudicotyledons</taxon>
        <taxon>Gunneridae</taxon>
        <taxon>Pentapetalae</taxon>
        <taxon>rosids</taxon>
        <taxon>malvids</taxon>
        <taxon>Malvales</taxon>
        <taxon>Malvaceae</taxon>
        <taxon>Malvoideae</taxon>
        <taxon>Gossypium</taxon>
    </lineage>
</organism>
<dbReference type="AlphaFoldDB" id="A0A0B0PFM5"/>
<reference evidence="2" key="1">
    <citation type="submission" date="2014-09" db="EMBL/GenBank/DDBJ databases">
        <authorList>
            <person name="Mudge J."/>
            <person name="Ramaraj T."/>
            <person name="Lindquist I.E."/>
            <person name="Bharti A.K."/>
            <person name="Sundararajan A."/>
            <person name="Cameron C.T."/>
            <person name="Woodward J.E."/>
            <person name="May G.D."/>
            <person name="Brubaker C."/>
            <person name="Broadhvest J."/>
            <person name="Wilkins T.A."/>
        </authorList>
    </citation>
    <scope>NUCLEOTIDE SEQUENCE</scope>
    <source>
        <strain evidence="2">cv. AKA8401</strain>
    </source>
</reference>
<keyword evidence="2" id="KW-1185">Reference proteome</keyword>
<sequence>MKYMDFFRMVKIRLNMGMLQFFVFCVLCNRD</sequence>